<gene>
    <name evidence="2" type="ORF">MERR_LOCUS40840</name>
</gene>
<dbReference type="EMBL" id="CACVBM020001540">
    <property type="protein sequence ID" value="CAA7053604.1"/>
    <property type="molecule type" value="Genomic_DNA"/>
</dbReference>
<organism evidence="2 3">
    <name type="scientific">Microthlaspi erraticum</name>
    <dbReference type="NCBI Taxonomy" id="1685480"/>
    <lineage>
        <taxon>Eukaryota</taxon>
        <taxon>Viridiplantae</taxon>
        <taxon>Streptophyta</taxon>
        <taxon>Embryophyta</taxon>
        <taxon>Tracheophyta</taxon>
        <taxon>Spermatophyta</taxon>
        <taxon>Magnoliopsida</taxon>
        <taxon>eudicotyledons</taxon>
        <taxon>Gunneridae</taxon>
        <taxon>Pentapetalae</taxon>
        <taxon>rosids</taxon>
        <taxon>malvids</taxon>
        <taxon>Brassicales</taxon>
        <taxon>Brassicaceae</taxon>
        <taxon>Coluteocarpeae</taxon>
        <taxon>Microthlaspi</taxon>
    </lineage>
</organism>
<protein>
    <recommendedName>
        <fullName evidence="1">Reverse transcriptase domain-containing protein</fullName>
    </recommendedName>
</protein>
<name>A0A6D2KWY6_9BRAS</name>
<dbReference type="Pfam" id="PF00078">
    <property type="entry name" value="RVT_1"/>
    <property type="match status" value="1"/>
</dbReference>
<dbReference type="SUPFAM" id="SSF56672">
    <property type="entry name" value="DNA/RNA polymerases"/>
    <property type="match status" value="1"/>
</dbReference>
<accession>A0A6D2KWY6</accession>
<dbReference type="AlphaFoldDB" id="A0A6D2KWY6"/>
<dbReference type="InterPro" id="IPR043502">
    <property type="entry name" value="DNA/RNA_pol_sf"/>
</dbReference>
<dbReference type="InterPro" id="IPR000477">
    <property type="entry name" value="RT_dom"/>
</dbReference>
<comment type="caution">
    <text evidence="2">The sequence shown here is derived from an EMBL/GenBank/DDBJ whole genome shotgun (WGS) entry which is preliminary data.</text>
</comment>
<evidence type="ECO:0000259" key="1">
    <source>
        <dbReference type="PROSITE" id="PS50878"/>
    </source>
</evidence>
<reference evidence="2" key="1">
    <citation type="submission" date="2020-01" db="EMBL/GenBank/DDBJ databases">
        <authorList>
            <person name="Mishra B."/>
        </authorList>
    </citation>
    <scope>NUCLEOTIDE SEQUENCE [LARGE SCALE GENOMIC DNA]</scope>
</reference>
<dbReference type="OrthoDB" id="1932527at2759"/>
<dbReference type="InterPro" id="IPR052343">
    <property type="entry name" value="Retrotransposon-Effector_Assoc"/>
</dbReference>
<evidence type="ECO:0000313" key="2">
    <source>
        <dbReference type="EMBL" id="CAA7053604.1"/>
    </source>
</evidence>
<evidence type="ECO:0000313" key="3">
    <source>
        <dbReference type="Proteomes" id="UP000467841"/>
    </source>
</evidence>
<keyword evidence="3" id="KW-1185">Reference proteome</keyword>
<dbReference type="PANTHER" id="PTHR46890:SF48">
    <property type="entry name" value="RNA-DIRECTED DNA POLYMERASE"/>
    <property type="match status" value="1"/>
</dbReference>
<dbReference type="PANTHER" id="PTHR46890">
    <property type="entry name" value="NON-LTR RETROLELEMENT REVERSE TRANSCRIPTASE-LIKE PROTEIN-RELATED"/>
    <property type="match status" value="1"/>
</dbReference>
<feature type="domain" description="Reverse transcriptase" evidence="1">
    <location>
        <begin position="1"/>
        <end position="127"/>
    </location>
</feature>
<sequence length="127" mass="14035">MNLLWNGEKTEAFTPSRGLRQGDPISPYLFVLCMESLCHLIEHSVDSKEWKPISLSRGGPKLSHICFADDLILFAEASVSQVQVIRKVLETFCSASGQKVSLEKSKIFFSGNVSRELEMAISDASGI</sequence>
<dbReference type="Proteomes" id="UP000467841">
    <property type="component" value="Unassembled WGS sequence"/>
</dbReference>
<proteinExistence type="predicted"/>
<dbReference type="PROSITE" id="PS50878">
    <property type="entry name" value="RT_POL"/>
    <property type="match status" value="1"/>
</dbReference>